<comment type="similarity">
    <text evidence="6">Belongs to the TVP38/TMEM64 family.</text>
</comment>
<feature type="transmembrane region" description="Helical" evidence="6">
    <location>
        <begin position="137"/>
        <end position="158"/>
    </location>
</feature>
<evidence type="ECO:0000256" key="4">
    <source>
        <dbReference type="ARBA" id="ARBA00022989"/>
    </source>
</evidence>
<dbReference type="GO" id="GO:0005886">
    <property type="term" value="C:plasma membrane"/>
    <property type="evidence" value="ECO:0007669"/>
    <property type="project" value="UniProtKB-SubCell"/>
</dbReference>
<evidence type="ECO:0000313" key="8">
    <source>
        <dbReference type="EMBL" id="ABR47831.1"/>
    </source>
</evidence>
<dbReference type="eggNOG" id="COG0398">
    <property type="taxonomic scope" value="Bacteria"/>
</dbReference>
<keyword evidence="4 6" id="KW-1133">Transmembrane helix</keyword>
<keyword evidence="9" id="KW-1185">Reference proteome</keyword>
<evidence type="ECO:0000256" key="1">
    <source>
        <dbReference type="ARBA" id="ARBA00004651"/>
    </source>
</evidence>
<feature type="transmembrane region" description="Helical" evidence="6">
    <location>
        <begin position="170"/>
        <end position="188"/>
    </location>
</feature>
<dbReference type="HOGENOM" id="CLU_038944_8_2_9"/>
<feature type="domain" description="VTT" evidence="7">
    <location>
        <begin position="64"/>
        <end position="188"/>
    </location>
</feature>
<gene>
    <name evidence="8" type="ordered locus">Amet_1654</name>
</gene>
<dbReference type="Pfam" id="PF09335">
    <property type="entry name" value="VTT_dom"/>
    <property type="match status" value="1"/>
</dbReference>
<evidence type="ECO:0000256" key="5">
    <source>
        <dbReference type="ARBA" id="ARBA00023136"/>
    </source>
</evidence>
<feature type="transmembrane region" description="Helical" evidence="6">
    <location>
        <begin position="200"/>
        <end position="217"/>
    </location>
</feature>
<name>A6TNR3_ALKMQ</name>
<dbReference type="InterPro" id="IPR015414">
    <property type="entry name" value="TMEM64"/>
</dbReference>
<keyword evidence="2 6" id="KW-1003">Cell membrane</keyword>
<dbReference type="OrthoDB" id="9812980at2"/>
<feature type="transmembrane region" description="Helical" evidence="6">
    <location>
        <begin position="7"/>
        <end position="23"/>
    </location>
</feature>
<dbReference type="STRING" id="293826.Amet_1654"/>
<proteinExistence type="inferred from homology"/>
<feature type="transmembrane region" description="Helical" evidence="6">
    <location>
        <begin position="50"/>
        <end position="71"/>
    </location>
</feature>
<dbReference type="PANTHER" id="PTHR12677:SF59">
    <property type="entry name" value="GOLGI APPARATUS MEMBRANE PROTEIN TVP38-RELATED"/>
    <property type="match status" value="1"/>
</dbReference>
<dbReference type="RefSeq" id="WP_012062869.1">
    <property type="nucleotide sequence ID" value="NC_009633.1"/>
</dbReference>
<sequence length="231" mass="26675">MSKGSKVLKIALTVVLFMLLIFINKHTPNFNKEQLVNYFQQFNDTKNLEFIFVGTTVVASVLLVPISWFKAIASISFGAEKGFVYALLCANISCAISFLIGRLLGRKAIMGFYKRVFEHRLSEKQKEYFEKSQNLSFTYIFLLRNIYFIPFSLTNYYLGVTNVSFRKYMLASFLGMIPGTFIYTYFIAKSVSITENIMELVFPALLVIAYYALVHICRKKFEERSLSELMN</sequence>
<comment type="subcellular location">
    <subcellularLocation>
        <location evidence="1 6">Cell membrane</location>
        <topology evidence="1 6">Multi-pass membrane protein</topology>
    </subcellularLocation>
</comment>
<reference evidence="9" key="1">
    <citation type="journal article" date="2016" name="Genome Announc.">
        <title>Complete genome sequence of Alkaliphilus metalliredigens strain QYMF, an alkaliphilic and metal-reducing bacterium isolated from borax-contaminated leachate ponds.</title>
        <authorList>
            <person name="Hwang C."/>
            <person name="Copeland A."/>
            <person name="Lucas S."/>
            <person name="Lapidus A."/>
            <person name="Barry K."/>
            <person name="Detter J.C."/>
            <person name="Glavina Del Rio T."/>
            <person name="Hammon N."/>
            <person name="Israni S."/>
            <person name="Dalin E."/>
            <person name="Tice H."/>
            <person name="Pitluck S."/>
            <person name="Chertkov O."/>
            <person name="Brettin T."/>
            <person name="Bruce D."/>
            <person name="Han C."/>
            <person name="Schmutz J."/>
            <person name="Larimer F."/>
            <person name="Land M.L."/>
            <person name="Hauser L."/>
            <person name="Kyrpides N."/>
            <person name="Mikhailova N."/>
            <person name="Ye Q."/>
            <person name="Zhou J."/>
            <person name="Richardson P."/>
            <person name="Fields M.W."/>
        </authorList>
    </citation>
    <scope>NUCLEOTIDE SEQUENCE [LARGE SCALE GENOMIC DNA]</scope>
    <source>
        <strain evidence="9">QYMF</strain>
    </source>
</reference>
<dbReference type="KEGG" id="amt:Amet_1654"/>
<evidence type="ECO:0000313" key="9">
    <source>
        <dbReference type="Proteomes" id="UP000001572"/>
    </source>
</evidence>
<protein>
    <recommendedName>
        <fullName evidence="6">TVP38/TMEM64 family membrane protein</fullName>
    </recommendedName>
</protein>
<dbReference type="AlphaFoldDB" id="A6TNR3"/>
<dbReference type="Proteomes" id="UP000001572">
    <property type="component" value="Chromosome"/>
</dbReference>
<accession>A6TNR3</accession>
<dbReference type="PANTHER" id="PTHR12677">
    <property type="entry name" value="GOLGI APPARATUS MEMBRANE PROTEIN TVP38-RELATED"/>
    <property type="match status" value="1"/>
</dbReference>
<dbReference type="InterPro" id="IPR032816">
    <property type="entry name" value="VTT_dom"/>
</dbReference>
<evidence type="ECO:0000256" key="2">
    <source>
        <dbReference type="ARBA" id="ARBA00022475"/>
    </source>
</evidence>
<keyword evidence="5 6" id="KW-0472">Membrane</keyword>
<keyword evidence="3 6" id="KW-0812">Transmembrane</keyword>
<organism evidence="8 9">
    <name type="scientific">Alkaliphilus metalliredigens (strain QYMF)</name>
    <dbReference type="NCBI Taxonomy" id="293826"/>
    <lineage>
        <taxon>Bacteria</taxon>
        <taxon>Bacillati</taxon>
        <taxon>Bacillota</taxon>
        <taxon>Clostridia</taxon>
        <taxon>Peptostreptococcales</taxon>
        <taxon>Natronincolaceae</taxon>
        <taxon>Alkaliphilus</taxon>
    </lineage>
</organism>
<evidence type="ECO:0000256" key="3">
    <source>
        <dbReference type="ARBA" id="ARBA00022692"/>
    </source>
</evidence>
<evidence type="ECO:0000256" key="6">
    <source>
        <dbReference type="RuleBase" id="RU366058"/>
    </source>
</evidence>
<dbReference type="EMBL" id="CP000724">
    <property type="protein sequence ID" value="ABR47831.1"/>
    <property type="molecule type" value="Genomic_DNA"/>
</dbReference>
<feature type="transmembrane region" description="Helical" evidence="6">
    <location>
        <begin position="83"/>
        <end position="104"/>
    </location>
</feature>
<evidence type="ECO:0000259" key="7">
    <source>
        <dbReference type="Pfam" id="PF09335"/>
    </source>
</evidence>